<keyword evidence="10" id="KW-0732">Signal</keyword>
<dbReference type="AlphaFoldDB" id="A0A412TV14"/>
<keyword evidence="4 8" id="KW-0812">Transmembrane</keyword>
<evidence type="ECO:0000256" key="2">
    <source>
        <dbReference type="ARBA" id="ARBA00022448"/>
    </source>
</evidence>
<organism evidence="13 14">
    <name type="scientific">Odoribacter splanchnicus</name>
    <dbReference type="NCBI Taxonomy" id="28118"/>
    <lineage>
        <taxon>Bacteria</taxon>
        <taxon>Pseudomonadati</taxon>
        <taxon>Bacteroidota</taxon>
        <taxon>Bacteroidia</taxon>
        <taxon>Bacteroidales</taxon>
        <taxon>Odoribacteraceae</taxon>
        <taxon>Odoribacter</taxon>
    </lineage>
</organism>
<dbReference type="InterPro" id="IPR036942">
    <property type="entry name" value="Beta-barrel_TonB_sf"/>
</dbReference>
<comment type="subcellular location">
    <subcellularLocation>
        <location evidence="1 8">Cell outer membrane</location>
        <topology evidence="1 8">Multi-pass membrane protein</topology>
    </subcellularLocation>
</comment>
<dbReference type="Pfam" id="PF00593">
    <property type="entry name" value="TonB_dep_Rec_b-barrel"/>
    <property type="match status" value="1"/>
</dbReference>
<feature type="domain" description="TonB-dependent receptor-like beta-barrel" evidence="11">
    <location>
        <begin position="483"/>
        <end position="875"/>
    </location>
</feature>
<protein>
    <submittedName>
        <fullName evidence="13">SusC/RagA family TonB-linked outer membrane protein</fullName>
    </submittedName>
</protein>
<dbReference type="SUPFAM" id="SSF49464">
    <property type="entry name" value="Carboxypeptidase regulatory domain-like"/>
    <property type="match status" value="1"/>
</dbReference>
<gene>
    <name evidence="13" type="ORF">DWW57_04320</name>
</gene>
<dbReference type="Gene3D" id="2.60.40.1120">
    <property type="entry name" value="Carboxypeptidase-like, regulatory domain"/>
    <property type="match status" value="1"/>
</dbReference>
<dbReference type="InterPro" id="IPR037066">
    <property type="entry name" value="Plug_dom_sf"/>
</dbReference>
<evidence type="ECO:0000313" key="13">
    <source>
        <dbReference type="EMBL" id="RGU57727.1"/>
    </source>
</evidence>
<evidence type="ECO:0000256" key="10">
    <source>
        <dbReference type="SAM" id="SignalP"/>
    </source>
</evidence>
<dbReference type="Gene3D" id="3.55.50.30">
    <property type="match status" value="1"/>
</dbReference>
<evidence type="ECO:0000259" key="11">
    <source>
        <dbReference type="Pfam" id="PF00593"/>
    </source>
</evidence>
<feature type="domain" description="TonB-dependent receptor plug" evidence="12">
    <location>
        <begin position="219"/>
        <end position="337"/>
    </location>
</feature>
<dbReference type="RefSeq" id="WP_118160059.1">
    <property type="nucleotide sequence ID" value="NZ_QRYC01000004.1"/>
</dbReference>
<dbReference type="InterPro" id="IPR012910">
    <property type="entry name" value="Plug_dom"/>
</dbReference>
<keyword evidence="5 9" id="KW-0798">TonB box</keyword>
<sequence length="1111" mass="125341">MKKKAPDRYFLPGFLRKMLAAVFLLFIVSLSYAAADNDTKLITFAVKSENLNDVLIKFKDQTGVDILFNKQLIGNRKCNDFEVVNQPIEVVLSKILEGTGFVFSKADGVYVIKKSTEKTVQSVEPLSISGVVTDTDGIPLPGVTVLVKGTSLGSATDTEGKFKLSFPSQENVVLVFSFVGMQTKEVPYKGESEIKVTLQTDVTEMEQVVVTGIFTRKAESYTGAATTIKKEELQKMGNQNVLQSLKSLDPAFHIIENNDFGSDPNKAPQIQLRGQQSMPDIKGTYNGNPNQPLFILDGFETDITTVYDLDMNRVETIVLLKDAAAKAIYGAKAANGVVVIETRQPKAGKMRISYKGDLSLTVPDLTGYNLCDAREKYEVDKAHGRYSDPWFWEQYLNNIKSEIERGVDTDWLAQPLRTGIGHRHSLYLDGGDEHLRYGVDLLYNEIKGVMKGSDRQTFTGGITLAYRYKNLLFRNQLSTTLNRADDSPYGSFDEYAKLNPYWTPYDENGDLKQIAGSTGGGGLVGVTCGNPLWNASIGTKNFSKYTGITNNFYIEWQALSALKFIGRLGLSKTLNAREDFYPASHTKFLGYSEDKFFEKGTYSKLEGESSNVNMDITANYSLLLDKHQIFLNLNYKMEQSRSEEVTFTMVGFPNDKNGFITSGLGFNKGDYPPAGNEAISREIGILSALNYSYDDRYLADLSYRASASSRFGQDKRWGQFWSAGIGWNFHKEHFMEQAEWLKQFKLRASTGYTGAQNFNPYQALAMFSYNQTQAYDNWIGSHLMALPNDELKWQKTKDYNIGFDLNLWGRLMIVYDYYVQQTKDQLLALTIPPSMGFTSYMENIGSTENKGMELKLNAHLLYDVENDRYLSTSFSIAKNTNKLKKISNALRSYNDEVDNEILDGNTNRPQTRFIEGSSMNAIWAVRSLGIDPATGDEIFLTKDGETTTEWKAEDQVVCGDAMPDCSGTFGINMDYRGIFLNMSFYYQFGGQTYNQTLVDRVENVDVGLNVDKRIYNAVWKKPGDRVDFSYNPYRLTKPSSRFVQDLNELRLSSLNVGYDFRHCAFLKKSRLQQLKASFYMDDVFRASTVKTERGLTYPFARTFSFSLQATF</sequence>
<dbReference type="Gene3D" id="2.170.130.10">
    <property type="entry name" value="TonB-dependent receptor, plug domain"/>
    <property type="match status" value="1"/>
</dbReference>
<dbReference type="PROSITE" id="PS52016">
    <property type="entry name" value="TONB_DEPENDENT_REC_3"/>
    <property type="match status" value="1"/>
</dbReference>
<evidence type="ECO:0000256" key="1">
    <source>
        <dbReference type="ARBA" id="ARBA00004571"/>
    </source>
</evidence>
<dbReference type="Gene3D" id="2.40.170.20">
    <property type="entry name" value="TonB-dependent receptor, beta-barrel domain"/>
    <property type="match status" value="1"/>
</dbReference>
<evidence type="ECO:0000259" key="12">
    <source>
        <dbReference type="Pfam" id="PF07715"/>
    </source>
</evidence>
<dbReference type="InterPro" id="IPR023996">
    <property type="entry name" value="TonB-dep_OMP_SusC/RagA"/>
</dbReference>
<name>A0A412TV14_9BACT</name>
<evidence type="ECO:0000256" key="7">
    <source>
        <dbReference type="ARBA" id="ARBA00023237"/>
    </source>
</evidence>
<evidence type="ECO:0000313" key="14">
    <source>
        <dbReference type="Proteomes" id="UP000284243"/>
    </source>
</evidence>
<evidence type="ECO:0000256" key="5">
    <source>
        <dbReference type="ARBA" id="ARBA00023077"/>
    </source>
</evidence>
<keyword evidence="7 8" id="KW-0998">Cell outer membrane</keyword>
<dbReference type="GO" id="GO:0009279">
    <property type="term" value="C:cell outer membrane"/>
    <property type="evidence" value="ECO:0007669"/>
    <property type="project" value="UniProtKB-SubCell"/>
</dbReference>
<dbReference type="EMBL" id="QRYC01000004">
    <property type="protein sequence ID" value="RGU57727.1"/>
    <property type="molecule type" value="Genomic_DNA"/>
</dbReference>
<keyword evidence="2 8" id="KW-0813">Transport</keyword>
<dbReference type="Proteomes" id="UP000284243">
    <property type="component" value="Unassembled WGS sequence"/>
</dbReference>
<dbReference type="InterPro" id="IPR000531">
    <property type="entry name" value="Beta-barrel_TonB"/>
</dbReference>
<dbReference type="NCBIfam" id="TIGR04056">
    <property type="entry name" value="OMP_RagA_SusC"/>
    <property type="match status" value="1"/>
</dbReference>
<dbReference type="SUPFAM" id="SSF56935">
    <property type="entry name" value="Porins"/>
    <property type="match status" value="1"/>
</dbReference>
<keyword evidence="6 8" id="KW-0472">Membrane</keyword>
<comment type="caution">
    <text evidence="13">The sequence shown here is derived from an EMBL/GenBank/DDBJ whole genome shotgun (WGS) entry which is preliminary data.</text>
</comment>
<evidence type="ECO:0000256" key="4">
    <source>
        <dbReference type="ARBA" id="ARBA00022692"/>
    </source>
</evidence>
<comment type="similarity">
    <text evidence="8 9">Belongs to the TonB-dependent receptor family.</text>
</comment>
<accession>A0A412TV14</accession>
<evidence type="ECO:0000256" key="9">
    <source>
        <dbReference type="RuleBase" id="RU003357"/>
    </source>
</evidence>
<dbReference type="InterPro" id="IPR039426">
    <property type="entry name" value="TonB-dep_rcpt-like"/>
</dbReference>
<feature type="signal peptide" evidence="10">
    <location>
        <begin position="1"/>
        <end position="33"/>
    </location>
</feature>
<evidence type="ECO:0000256" key="8">
    <source>
        <dbReference type="PROSITE-ProRule" id="PRU01360"/>
    </source>
</evidence>
<evidence type="ECO:0000256" key="6">
    <source>
        <dbReference type="ARBA" id="ARBA00023136"/>
    </source>
</evidence>
<evidence type="ECO:0000256" key="3">
    <source>
        <dbReference type="ARBA" id="ARBA00022452"/>
    </source>
</evidence>
<reference evidence="13 14" key="1">
    <citation type="submission" date="2018-08" db="EMBL/GenBank/DDBJ databases">
        <title>A genome reference for cultivated species of the human gut microbiota.</title>
        <authorList>
            <person name="Zou Y."/>
            <person name="Xue W."/>
            <person name="Luo G."/>
        </authorList>
    </citation>
    <scope>NUCLEOTIDE SEQUENCE [LARGE SCALE GENOMIC DNA]</scope>
    <source>
        <strain evidence="13 14">AF16-14</strain>
    </source>
</reference>
<dbReference type="InterPro" id="IPR008969">
    <property type="entry name" value="CarboxyPept-like_regulatory"/>
</dbReference>
<feature type="chain" id="PRO_5019087484" evidence="10">
    <location>
        <begin position="34"/>
        <end position="1111"/>
    </location>
</feature>
<keyword evidence="3 8" id="KW-1134">Transmembrane beta strand</keyword>
<dbReference type="Pfam" id="PF13715">
    <property type="entry name" value="CarbopepD_reg_2"/>
    <property type="match status" value="1"/>
</dbReference>
<dbReference type="Pfam" id="PF07715">
    <property type="entry name" value="Plug"/>
    <property type="match status" value="1"/>
</dbReference>
<proteinExistence type="inferred from homology"/>